<dbReference type="InterPro" id="IPR016024">
    <property type="entry name" value="ARM-type_fold"/>
</dbReference>
<dbReference type="Gene3D" id="1.25.40.10">
    <property type="entry name" value="Tetratricopeptide repeat domain"/>
    <property type="match status" value="2"/>
</dbReference>
<dbReference type="InterPro" id="IPR011990">
    <property type="entry name" value="TPR-like_helical_dom_sf"/>
</dbReference>
<dbReference type="InterPro" id="IPR027417">
    <property type="entry name" value="P-loop_NTPase"/>
</dbReference>
<dbReference type="EMBL" id="CP044222">
    <property type="protein sequence ID" value="QEW07385.1"/>
    <property type="molecule type" value="Genomic_DNA"/>
</dbReference>
<dbReference type="SUPFAM" id="SSF46785">
    <property type="entry name" value="Winged helix' DNA-binding domain"/>
    <property type="match status" value="1"/>
</dbReference>
<dbReference type="SUPFAM" id="SSF52540">
    <property type="entry name" value="P-loop containing nucleoside triphosphate hydrolases"/>
    <property type="match status" value="1"/>
</dbReference>
<evidence type="ECO:0000259" key="1">
    <source>
        <dbReference type="Pfam" id="PF13191"/>
    </source>
</evidence>
<evidence type="ECO:0000313" key="3">
    <source>
        <dbReference type="Proteomes" id="UP000325606"/>
    </source>
</evidence>
<reference evidence="2 3" key="1">
    <citation type="submission" date="2019-09" db="EMBL/GenBank/DDBJ databases">
        <title>Nitrincola iocasae sp. nov., a bacterium isolated from the sediment collected at a cold seep field in South China Sea.</title>
        <authorList>
            <person name="Zhang H."/>
            <person name="Wang H."/>
            <person name="Li C."/>
        </authorList>
    </citation>
    <scope>NUCLEOTIDE SEQUENCE [LARGE SCALE GENOMIC DNA]</scope>
    <source>
        <strain evidence="2 3">KXZD1103</strain>
    </source>
</reference>
<dbReference type="InterPro" id="IPR036390">
    <property type="entry name" value="WH_DNA-bd_sf"/>
</dbReference>
<name>A0A5J6LFS4_9GAMM</name>
<feature type="domain" description="Orc1-like AAA ATPase" evidence="1">
    <location>
        <begin position="23"/>
        <end position="167"/>
    </location>
</feature>
<sequence length="991" mass="110258">MTLTSPPSLYNQSLQSDDEFVTNFVARREVLETLSRRLEVNGAKSDGQHQILIGTRGMGKTSLLRRLAIEINRSTELSSRFIPLMFREEQYNVLCLRDFWKNCGESLAEWAEAHGNVKLAAQLDDALCSDAWADDEGAADQFLAEMNALGKRAVLMVDNLDLIVDALNDTDRWTLRSSLQLRDGPIIIGAATQSLRESADRNAAFYEFFQPSYLEPLSLPETERCMRALALGRGECGKRVVSILNSDPARLKVLHRLTGGNPRVLALTYRFLETTDTNDAMGDLEKLLDEVTPYYKARIEEYQTPLQRATIDAIALHWDPVTTGQLSKITGLPSTTLSPQLIRLRKDGLIEITETSGSYSGHQVTERFLNIWYLMRHGTRRNKQRMRWLVAFLSSFYSSNDLDALDREARATGLVKSWTKDYADAFEQARQRTVFGQNESSSLAMRRSAKIGQDGEEVTALIKEAWAMFNEAVSLNQSSDTVAEIETYDAIIERFSDSNLPEVQELIAKAMFNKSVTLGQIGDTAAEIETYDALIARFDDSNLPEMRELIAKAMFNKGALLSQNGDTAAEIATYDALIERFGDSNSPEVLEQVTKAMFNKGIFLDQRGDTTAAIETYDTLIARFGDSSSTILQEQAAKAMVNKGVFLGHSGDTTAEIATYDALIACFGDSSSPILQEMVVKAIVYKDIALCQNGDTAAEIETYDAIIERFGDSNLPEVQELIAKAMFNKSVTLGQIGDTAAEIETYDALIERFDDSNLPEMRELIAKAMFNKGVTLGQRGDMAAIETYGQALALMQSLDTDSSKREGSNIAIRLGNVLFDRGIDKERSEALFLQAAEHNPLSAYANLFWLYISTGRVDEAKQALHRLDKLPLKERVLIDSALAFAAENFGEATGHMQAALTEDLTDGDFNFTDDIERLIRLAIAKGFGERLIAWFEKTRLAERYAPVYVALRAAVRGEKMLLDSNPEVRQTASEIYLRLIGGNSSKKGRKP</sequence>
<dbReference type="KEGG" id="nik:F5I99_13285"/>
<dbReference type="Gene3D" id="3.40.50.300">
    <property type="entry name" value="P-loop containing nucleotide triphosphate hydrolases"/>
    <property type="match status" value="1"/>
</dbReference>
<dbReference type="Proteomes" id="UP000325606">
    <property type="component" value="Chromosome"/>
</dbReference>
<dbReference type="InterPro" id="IPR019734">
    <property type="entry name" value="TPR_rpt"/>
</dbReference>
<organism evidence="2 3">
    <name type="scientific">Nitrincola iocasae</name>
    <dbReference type="NCBI Taxonomy" id="2614693"/>
    <lineage>
        <taxon>Bacteria</taxon>
        <taxon>Pseudomonadati</taxon>
        <taxon>Pseudomonadota</taxon>
        <taxon>Gammaproteobacteria</taxon>
        <taxon>Oceanospirillales</taxon>
        <taxon>Oceanospirillaceae</taxon>
        <taxon>Nitrincola</taxon>
    </lineage>
</organism>
<dbReference type="SMART" id="SM00028">
    <property type="entry name" value="TPR"/>
    <property type="match status" value="7"/>
</dbReference>
<dbReference type="Pfam" id="PF13191">
    <property type="entry name" value="AAA_16"/>
    <property type="match status" value="1"/>
</dbReference>
<dbReference type="Pfam" id="PF13432">
    <property type="entry name" value="TPR_16"/>
    <property type="match status" value="1"/>
</dbReference>
<proteinExistence type="predicted"/>
<evidence type="ECO:0000313" key="2">
    <source>
        <dbReference type="EMBL" id="QEW07385.1"/>
    </source>
</evidence>
<accession>A0A5J6LFS4</accession>
<protein>
    <submittedName>
        <fullName evidence="2">Tetratricopeptide repeat protein</fullName>
    </submittedName>
</protein>
<dbReference type="RefSeq" id="WP_151056755.1">
    <property type="nucleotide sequence ID" value="NZ_CP044222.1"/>
</dbReference>
<dbReference type="SUPFAM" id="SSF48452">
    <property type="entry name" value="TPR-like"/>
    <property type="match status" value="1"/>
</dbReference>
<gene>
    <name evidence="2" type="ORF">F5I99_13285</name>
</gene>
<dbReference type="SUPFAM" id="SSF48371">
    <property type="entry name" value="ARM repeat"/>
    <property type="match status" value="1"/>
</dbReference>
<keyword evidence="3" id="KW-1185">Reference proteome</keyword>
<dbReference type="InterPro" id="IPR041664">
    <property type="entry name" value="AAA_16"/>
</dbReference>
<dbReference type="AlphaFoldDB" id="A0A5J6LFS4"/>